<name>A0A1I7BPB1_9ACTN</name>
<sequence>MSAPIRLYVSMSLDSMSLDSMSLDSMSLDSTATSPDPTTGPGRCTARSWRPGP</sequence>
<organism evidence="2 3">
    <name type="scientific">Geodermatophilus amargosae</name>
    <dbReference type="NCBI Taxonomy" id="1296565"/>
    <lineage>
        <taxon>Bacteria</taxon>
        <taxon>Bacillati</taxon>
        <taxon>Actinomycetota</taxon>
        <taxon>Actinomycetes</taxon>
        <taxon>Geodermatophilales</taxon>
        <taxon>Geodermatophilaceae</taxon>
        <taxon>Geodermatophilus</taxon>
    </lineage>
</organism>
<evidence type="ECO:0000313" key="2">
    <source>
        <dbReference type="EMBL" id="SFT89022.1"/>
    </source>
</evidence>
<accession>A0A1I7BPB1</accession>
<protein>
    <submittedName>
        <fullName evidence="2">Uncharacterized protein</fullName>
    </submittedName>
</protein>
<reference evidence="3" key="1">
    <citation type="submission" date="2016-10" db="EMBL/GenBank/DDBJ databases">
        <authorList>
            <person name="Varghese N."/>
            <person name="Submissions S."/>
        </authorList>
    </citation>
    <scope>NUCLEOTIDE SEQUENCE [LARGE SCALE GENOMIC DNA]</scope>
    <source>
        <strain evidence="3">DSM 46136</strain>
    </source>
</reference>
<feature type="region of interest" description="Disordered" evidence="1">
    <location>
        <begin position="26"/>
        <end position="53"/>
    </location>
</feature>
<keyword evidence="3" id="KW-1185">Reference proteome</keyword>
<dbReference type="AlphaFoldDB" id="A0A1I7BPB1"/>
<proteinExistence type="predicted"/>
<evidence type="ECO:0000256" key="1">
    <source>
        <dbReference type="SAM" id="MobiDB-lite"/>
    </source>
</evidence>
<evidence type="ECO:0000313" key="3">
    <source>
        <dbReference type="Proteomes" id="UP000199546"/>
    </source>
</evidence>
<dbReference type="EMBL" id="FPBA01000015">
    <property type="protein sequence ID" value="SFT89022.1"/>
    <property type="molecule type" value="Genomic_DNA"/>
</dbReference>
<gene>
    <name evidence="2" type="ORF">SAMN05660657_03732</name>
</gene>
<dbReference type="Proteomes" id="UP000199546">
    <property type="component" value="Unassembled WGS sequence"/>
</dbReference>